<dbReference type="EMBL" id="JAADJZ010000032">
    <property type="protein sequence ID" value="KAF2865574.1"/>
    <property type="molecule type" value="Genomic_DNA"/>
</dbReference>
<organism evidence="2 3">
    <name type="scientific">Massariosphaeria phaeospora</name>
    <dbReference type="NCBI Taxonomy" id="100035"/>
    <lineage>
        <taxon>Eukaryota</taxon>
        <taxon>Fungi</taxon>
        <taxon>Dikarya</taxon>
        <taxon>Ascomycota</taxon>
        <taxon>Pezizomycotina</taxon>
        <taxon>Dothideomycetes</taxon>
        <taxon>Pleosporomycetidae</taxon>
        <taxon>Pleosporales</taxon>
        <taxon>Pleosporales incertae sedis</taxon>
        <taxon>Massariosphaeria</taxon>
    </lineage>
</organism>
<sequence length="145" mass="16312">MEACCTGMSQYWVYIWWLPMLGISEAGTGAYFFILELWTPPKSVQRGKSFSISYCSFSLTWFLFQRPSLLFVTRRSFSISLGDDCAVIRCCTRYFMAHSPSVRGHVPSAGPPPFPLLRNGSNPARLYFSLSRLTAYPHEAASVGC</sequence>
<keyword evidence="3" id="KW-1185">Reference proteome</keyword>
<dbReference type="AlphaFoldDB" id="A0A7C8HYY5"/>
<feature type="transmembrane region" description="Helical" evidence="1">
    <location>
        <begin position="47"/>
        <end position="64"/>
    </location>
</feature>
<dbReference type="Proteomes" id="UP000481861">
    <property type="component" value="Unassembled WGS sequence"/>
</dbReference>
<gene>
    <name evidence="2" type="ORF">BDV95DRAFT_250340</name>
</gene>
<keyword evidence="1" id="KW-0812">Transmembrane</keyword>
<keyword evidence="1" id="KW-1133">Transmembrane helix</keyword>
<name>A0A7C8HYY5_9PLEO</name>
<proteinExistence type="predicted"/>
<accession>A0A7C8HYY5</accession>
<evidence type="ECO:0000313" key="2">
    <source>
        <dbReference type="EMBL" id="KAF2865574.1"/>
    </source>
</evidence>
<comment type="caution">
    <text evidence="2">The sequence shown here is derived from an EMBL/GenBank/DDBJ whole genome shotgun (WGS) entry which is preliminary data.</text>
</comment>
<evidence type="ECO:0000256" key="1">
    <source>
        <dbReference type="SAM" id="Phobius"/>
    </source>
</evidence>
<reference evidence="2 3" key="1">
    <citation type="submission" date="2020-01" db="EMBL/GenBank/DDBJ databases">
        <authorList>
            <consortium name="DOE Joint Genome Institute"/>
            <person name="Haridas S."/>
            <person name="Albert R."/>
            <person name="Binder M."/>
            <person name="Bloem J."/>
            <person name="Labutti K."/>
            <person name="Salamov A."/>
            <person name="Andreopoulos B."/>
            <person name="Baker S.E."/>
            <person name="Barry K."/>
            <person name="Bills G."/>
            <person name="Bluhm B.H."/>
            <person name="Cannon C."/>
            <person name="Castanera R."/>
            <person name="Culley D.E."/>
            <person name="Daum C."/>
            <person name="Ezra D."/>
            <person name="Gonzalez J.B."/>
            <person name="Henrissat B."/>
            <person name="Kuo A."/>
            <person name="Liang C."/>
            <person name="Lipzen A."/>
            <person name="Lutzoni F."/>
            <person name="Magnuson J."/>
            <person name="Mondo S."/>
            <person name="Nolan M."/>
            <person name="Ohm R."/>
            <person name="Pangilinan J."/>
            <person name="Park H.-J.H."/>
            <person name="Ramirez L."/>
            <person name="Alfaro M."/>
            <person name="Sun H."/>
            <person name="Tritt A."/>
            <person name="Yoshinaga Y."/>
            <person name="Zwiers L.-H.L."/>
            <person name="Turgeon B.G."/>
            <person name="Goodwin S.B."/>
            <person name="Spatafora J.W."/>
            <person name="Crous P.W."/>
            <person name="Grigoriev I.V."/>
        </authorList>
    </citation>
    <scope>NUCLEOTIDE SEQUENCE [LARGE SCALE GENOMIC DNA]</scope>
    <source>
        <strain evidence="2 3">CBS 611.86</strain>
    </source>
</reference>
<evidence type="ECO:0000313" key="3">
    <source>
        <dbReference type="Proteomes" id="UP000481861"/>
    </source>
</evidence>
<keyword evidence="1" id="KW-0472">Membrane</keyword>
<protein>
    <submittedName>
        <fullName evidence="2">Uncharacterized protein</fullName>
    </submittedName>
</protein>
<feature type="transmembrane region" description="Helical" evidence="1">
    <location>
        <begin position="12"/>
        <end position="35"/>
    </location>
</feature>